<evidence type="ECO:0000256" key="1">
    <source>
        <dbReference type="SAM" id="Phobius"/>
    </source>
</evidence>
<keyword evidence="1" id="KW-0812">Transmembrane</keyword>
<evidence type="ECO:0000259" key="2">
    <source>
        <dbReference type="Pfam" id="PF03772"/>
    </source>
</evidence>
<accession>A0A1F4UX48</accession>
<dbReference type="AlphaFoldDB" id="A0A1F4UX48"/>
<keyword evidence="1" id="KW-1133">Transmembrane helix</keyword>
<evidence type="ECO:0000313" key="3">
    <source>
        <dbReference type="EMBL" id="OGC49504.1"/>
    </source>
</evidence>
<protein>
    <recommendedName>
        <fullName evidence="2">ComEC/Rec2-related protein domain-containing protein</fullName>
    </recommendedName>
</protein>
<sequence>MTNNPQNLLHEDLISSFSAQISVWPVISSNFDRVSIFSPFINSIILWTIPLSTIVGAVFLFSAFINYYLAFAVALVLYAPLDIFVQILRLFSNIPFLSISFRLNTFYLITYYLTTFVLYMLYKKKLDAAVEFGRNYAQT</sequence>
<dbReference type="EMBL" id="MEUT01000050">
    <property type="protein sequence ID" value="OGC49504.1"/>
    <property type="molecule type" value="Genomic_DNA"/>
</dbReference>
<feature type="transmembrane region" description="Helical" evidence="1">
    <location>
        <begin position="103"/>
        <end position="122"/>
    </location>
</feature>
<dbReference type="STRING" id="1802610.A2W32_00720"/>
<evidence type="ECO:0000313" key="4">
    <source>
        <dbReference type="Proteomes" id="UP000177371"/>
    </source>
</evidence>
<feature type="domain" description="ComEC/Rec2-related protein" evidence="2">
    <location>
        <begin position="13"/>
        <end position="123"/>
    </location>
</feature>
<reference evidence="3 4" key="1">
    <citation type="journal article" date="2016" name="Nat. Commun.">
        <title>Thousands of microbial genomes shed light on interconnected biogeochemical processes in an aquifer system.</title>
        <authorList>
            <person name="Anantharaman K."/>
            <person name="Brown C.T."/>
            <person name="Hug L.A."/>
            <person name="Sharon I."/>
            <person name="Castelle C.J."/>
            <person name="Probst A.J."/>
            <person name="Thomas B.C."/>
            <person name="Singh A."/>
            <person name="Wilkins M.J."/>
            <person name="Karaoz U."/>
            <person name="Brodie E.L."/>
            <person name="Williams K.H."/>
            <person name="Hubbard S.S."/>
            <person name="Banfield J.F."/>
        </authorList>
    </citation>
    <scope>NUCLEOTIDE SEQUENCE [LARGE SCALE GENOMIC DNA]</scope>
</reference>
<proteinExistence type="predicted"/>
<feature type="transmembrane region" description="Helical" evidence="1">
    <location>
        <begin position="40"/>
        <end position="61"/>
    </location>
</feature>
<gene>
    <name evidence="3" type="ORF">A2W32_00720</name>
</gene>
<comment type="caution">
    <text evidence="3">The sequence shown here is derived from an EMBL/GenBank/DDBJ whole genome shotgun (WGS) entry which is preliminary data.</text>
</comment>
<keyword evidence="1" id="KW-0472">Membrane</keyword>
<dbReference type="Pfam" id="PF03772">
    <property type="entry name" value="Competence"/>
    <property type="match status" value="1"/>
</dbReference>
<dbReference type="InterPro" id="IPR004477">
    <property type="entry name" value="ComEC_N"/>
</dbReference>
<name>A0A1F4UX48_UNCKA</name>
<feature type="transmembrane region" description="Helical" evidence="1">
    <location>
        <begin position="67"/>
        <end position="91"/>
    </location>
</feature>
<organism evidence="3 4">
    <name type="scientific">candidate division WWE3 bacterium RBG_16_37_10</name>
    <dbReference type="NCBI Taxonomy" id="1802610"/>
    <lineage>
        <taxon>Bacteria</taxon>
        <taxon>Katanobacteria</taxon>
    </lineage>
</organism>
<dbReference type="Proteomes" id="UP000177371">
    <property type="component" value="Unassembled WGS sequence"/>
</dbReference>